<reference evidence="7 8" key="1">
    <citation type="submission" date="2020-10" db="EMBL/GenBank/DDBJ databases">
        <title>Connecting structure to function with the recovery of over 1000 high-quality activated sludge metagenome-assembled genomes encoding full-length rRNA genes using long-read sequencing.</title>
        <authorList>
            <person name="Singleton C.M."/>
            <person name="Petriglieri F."/>
            <person name="Kristensen J.M."/>
            <person name="Kirkegaard R.H."/>
            <person name="Michaelsen T.Y."/>
            <person name="Andersen M.H."/>
            <person name="Karst S.M."/>
            <person name="Dueholm M.S."/>
            <person name="Nielsen P.H."/>
            <person name="Albertsen M."/>
        </authorList>
    </citation>
    <scope>NUCLEOTIDE SEQUENCE [LARGE SCALE GENOMIC DNA]</scope>
    <source>
        <strain evidence="7">AalE_18-Q3-R2-46_BAT3C.188</strain>
    </source>
</reference>
<dbReference type="EMBL" id="JADIXZ010000004">
    <property type="protein sequence ID" value="MBK6300971.1"/>
    <property type="molecule type" value="Genomic_DNA"/>
</dbReference>
<feature type="transmembrane region" description="Helical" evidence="6">
    <location>
        <begin position="45"/>
        <end position="66"/>
    </location>
</feature>
<evidence type="ECO:0000256" key="2">
    <source>
        <dbReference type="ARBA" id="ARBA00022475"/>
    </source>
</evidence>
<dbReference type="GO" id="GO:0005886">
    <property type="term" value="C:plasma membrane"/>
    <property type="evidence" value="ECO:0007669"/>
    <property type="project" value="UniProtKB-SubCell"/>
</dbReference>
<protein>
    <submittedName>
        <fullName evidence="7">Flippase-like domain-containing protein</fullName>
    </submittedName>
</protein>
<feature type="transmembrane region" description="Helical" evidence="6">
    <location>
        <begin position="282"/>
        <end position="301"/>
    </location>
</feature>
<feature type="transmembrane region" description="Helical" evidence="6">
    <location>
        <begin position="258"/>
        <end position="276"/>
    </location>
</feature>
<evidence type="ECO:0000256" key="1">
    <source>
        <dbReference type="ARBA" id="ARBA00004651"/>
    </source>
</evidence>
<feature type="transmembrane region" description="Helical" evidence="6">
    <location>
        <begin position="117"/>
        <end position="142"/>
    </location>
</feature>
<organism evidence="7 8">
    <name type="scientific">Candidatus Phosphoribacter hodrii</name>
    <dbReference type="NCBI Taxonomy" id="2953743"/>
    <lineage>
        <taxon>Bacteria</taxon>
        <taxon>Bacillati</taxon>
        <taxon>Actinomycetota</taxon>
        <taxon>Actinomycetes</taxon>
        <taxon>Micrococcales</taxon>
        <taxon>Dermatophilaceae</taxon>
        <taxon>Candidatus Phosphoribacter</taxon>
    </lineage>
</organism>
<evidence type="ECO:0000256" key="6">
    <source>
        <dbReference type="SAM" id="Phobius"/>
    </source>
</evidence>
<evidence type="ECO:0000256" key="4">
    <source>
        <dbReference type="ARBA" id="ARBA00022989"/>
    </source>
</evidence>
<sequence>MRRATLLRTTRAVLIGLVLVAAVAALWRNWSEVSATLASLEVRTWLPSLLAVPVGIACATMSWQVFVDDLGTPVGPARGGQIFLVGQLGKYVPGSVWAYILQLELGRRAGVARARVFTANVFSLAVAVVAALTVGSLAIPAVTHANPGLERLRWLYVLLPLGIIGLHPRVLSSAAGRGFRVLGRPSQDHRIRKRTVAGSLGWALASYVFFGVHVWLLTREVVVPTFENFGLTIGAMALAMISGLFFFVLPSGAGVRETVLVTALAPLVGIGRAVAYAAISRVFLTIGDLSMAGIAAALAAYQRRRAGPYQGDPGIDAE</sequence>
<accession>A0A934X4K5</accession>
<name>A0A934X4K5_9MICO</name>
<feature type="transmembrane region" description="Helical" evidence="6">
    <location>
        <begin position="154"/>
        <end position="175"/>
    </location>
</feature>
<dbReference type="Proteomes" id="UP000718281">
    <property type="component" value="Unassembled WGS sequence"/>
</dbReference>
<keyword evidence="3 6" id="KW-0812">Transmembrane</keyword>
<proteinExistence type="predicted"/>
<feature type="transmembrane region" description="Helical" evidence="6">
    <location>
        <begin position="12"/>
        <end position="30"/>
    </location>
</feature>
<evidence type="ECO:0000256" key="3">
    <source>
        <dbReference type="ARBA" id="ARBA00022692"/>
    </source>
</evidence>
<evidence type="ECO:0000313" key="8">
    <source>
        <dbReference type="Proteomes" id="UP000718281"/>
    </source>
</evidence>
<comment type="caution">
    <text evidence="7">The sequence shown here is derived from an EMBL/GenBank/DDBJ whole genome shotgun (WGS) entry which is preliminary data.</text>
</comment>
<feature type="transmembrane region" description="Helical" evidence="6">
    <location>
        <begin position="196"/>
        <end position="217"/>
    </location>
</feature>
<gene>
    <name evidence="7" type="ORF">IPF40_07940</name>
</gene>
<evidence type="ECO:0000256" key="5">
    <source>
        <dbReference type="ARBA" id="ARBA00023136"/>
    </source>
</evidence>
<dbReference type="Pfam" id="PF03706">
    <property type="entry name" value="LPG_synthase_TM"/>
    <property type="match status" value="1"/>
</dbReference>
<dbReference type="InterPro" id="IPR022791">
    <property type="entry name" value="L-PG_synthase/AglD"/>
</dbReference>
<keyword evidence="4 6" id="KW-1133">Transmembrane helix</keyword>
<keyword evidence="2" id="KW-1003">Cell membrane</keyword>
<keyword evidence="5 6" id="KW-0472">Membrane</keyword>
<dbReference type="AlphaFoldDB" id="A0A934X4K5"/>
<feature type="transmembrane region" description="Helical" evidence="6">
    <location>
        <begin position="229"/>
        <end position="249"/>
    </location>
</feature>
<comment type="subcellular location">
    <subcellularLocation>
        <location evidence="1">Cell membrane</location>
        <topology evidence="1">Multi-pass membrane protein</topology>
    </subcellularLocation>
</comment>
<evidence type="ECO:0000313" key="7">
    <source>
        <dbReference type="EMBL" id="MBK6300971.1"/>
    </source>
</evidence>